<dbReference type="InterPro" id="IPR004370">
    <property type="entry name" value="4-OT-like_dom"/>
</dbReference>
<dbReference type="NCBIfam" id="TIGR00013">
    <property type="entry name" value="taut"/>
    <property type="match status" value="1"/>
</dbReference>
<dbReference type="EMBL" id="BMHV01000026">
    <property type="protein sequence ID" value="GGF72923.1"/>
    <property type="molecule type" value="Genomic_DNA"/>
</dbReference>
<dbReference type="PANTHER" id="PTHR35530">
    <property type="entry name" value="TAUTOMERASE-RELATED"/>
    <property type="match status" value="1"/>
</dbReference>
<gene>
    <name evidence="6" type="ORF">GCM10011332_28650</name>
</gene>
<dbReference type="EC" id="5.3.2.-" evidence="4"/>
<evidence type="ECO:0000259" key="5">
    <source>
        <dbReference type="Pfam" id="PF01361"/>
    </source>
</evidence>
<proteinExistence type="inferred from homology"/>
<organism evidence="6 7">
    <name type="scientific">Terasakiella brassicae</name>
    <dbReference type="NCBI Taxonomy" id="1634917"/>
    <lineage>
        <taxon>Bacteria</taxon>
        <taxon>Pseudomonadati</taxon>
        <taxon>Pseudomonadota</taxon>
        <taxon>Alphaproteobacteria</taxon>
        <taxon>Rhodospirillales</taxon>
        <taxon>Terasakiellaceae</taxon>
        <taxon>Terasakiella</taxon>
    </lineage>
</organism>
<sequence>MPYVNVKILQGASREQKKHLVEDITKSLVERLGKKPETIHIVIDEIADENWGFSGMLTDDYKKQ</sequence>
<evidence type="ECO:0000256" key="4">
    <source>
        <dbReference type="RuleBase" id="RU362032"/>
    </source>
</evidence>
<evidence type="ECO:0000256" key="1">
    <source>
        <dbReference type="ARBA" id="ARBA00006723"/>
    </source>
</evidence>
<reference evidence="6" key="2">
    <citation type="submission" date="2020-09" db="EMBL/GenBank/DDBJ databases">
        <authorList>
            <person name="Sun Q."/>
            <person name="Zhou Y."/>
        </authorList>
    </citation>
    <scope>NUCLEOTIDE SEQUENCE</scope>
    <source>
        <strain evidence="6">CGMCC 1.15254</strain>
    </source>
</reference>
<comment type="caution">
    <text evidence="6">The sequence shown here is derived from an EMBL/GenBank/DDBJ whole genome shotgun (WGS) entry which is preliminary data.</text>
</comment>
<reference evidence="6" key="1">
    <citation type="journal article" date="2014" name="Int. J. Syst. Evol. Microbiol.">
        <title>Complete genome sequence of Corynebacterium casei LMG S-19264T (=DSM 44701T), isolated from a smear-ripened cheese.</title>
        <authorList>
            <consortium name="US DOE Joint Genome Institute (JGI-PGF)"/>
            <person name="Walter F."/>
            <person name="Albersmeier A."/>
            <person name="Kalinowski J."/>
            <person name="Ruckert C."/>
        </authorList>
    </citation>
    <scope>NUCLEOTIDE SEQUENCE</scope>
    <source>
        <strain evidence="6">CGMCC 1.15254</strain>
    </source>
</reference>
<dbReference type="Proteomes" id="UP000632498">
    <property type="component" value="Unassembled WGS sequence"/>
</dbReference>
<dbReference type="NCBIfam" id="NF002571">
    <property type="entry name" value="PRK02220.1"/>
    <property type="match status" value="1"/>
</dbReference>
<dbReference type="PANTHER" id="PTHR35530:SF1">
    <property type="entry name" value="2-HYDROXYMUCONATE TAUTOMERASE"/>
    <property type="match status" value="1"/>
</dbReference>
<protein>
    <recommendedName>
        <fullName evidence="4">Tautomerase</fullName>
        <ecNumber evidence="4">5.3.2.-</ecNumber>
    </recommendedName>
</protein>
<evidence type="ECO:0000313" key="6">
    <source>
        <dbReference type="EMBL" id="GGF72923.1"/>
    </source>
</evidence>
<feature type="active site" description="Proton acceptor; via imino nitrogen" evidence="3">
    <location>
        <position position="2"/>
    </location>
</feature>
<dbReference type="InterPro" id="IPR018191">
    <property type="entry name" value="4-OT"/>
</dbReference>
<evidence type="ECO:0000313" key="7">
    <source>
        <dbReference type="Proteomes" id="UP000632498"/>
    </source>
</evidence>
<keyword evidence="2 4" id="KW-0413">Isomerase</keyword>
<keyword evidence="7" id="KW-1185">Reference proteome</keyword>
<dbReference type="RefSeq" id="WP_188666489.1">
    <property type="nucleotide sequence ID" value="NZ_BMHV01000026.1"/>
</dbReference>
<dbReference type="InterPro" id="IPR014347">
    <property type="entry name" value="Tautomerase/MIF_sf"/>
</dbReference>
<dbReference type="Pfam" id="PF01361">
    <property type="entry name" value="Tautomerase"/>
    <property type="match status" value="1"/>
</dbReference>
<evidence type="ECO:0000256" key="3">
    <source>
        <dbReference type="PIRSR" id="PIRSR618191-1"/>
    </source>
</evidence>
<name>A0A917C6B9_9PROT</name>
<dbReference type="GO" id="GO:0016853">
    <property type="term" value="F:isomerase activity"/>
    <property type="evidence" value="ECO:0007669"/>
    <property type="project" value="UniProtKB-UniRule"/>
</dbReference>
<dbReference type="Gene3D" id="3.30.429.10">
    <property type="entry name" value="Macrophage Migration Inhibitory Factor"/>
    <property type="match status" value="1"/>
</dbReference>
<feature type="domain" description="4-oxalocrotonate tautomerase-like" evidence="5">
    <location>
        <begin position="2"/>
        <end position="56"/>
    </location>
</feature>
<dbReference type="SUPFAM" id="SSF55331">
    <property type="entry name" value="Tautomerase/MIF"/>
    <property type="match status" value="1"/>
</dbReference>
<dbReference type="AlphaFoldDB" id="A0A917C6B9"/>
<comment type="similarity">
    <text evidence="1 4">Belongs to the 4-oxalocrotonate tautomerase family.</text>
</comment>
<evidence type="ECO:0000256" key="2">
    <source>
        <dbReference type="ARBA" id="ARBA00023235"/>
    </source>
</evidence>
<accession>A0A917C6B9</accession>